<proteinExistence type="predicted"/>
<gene>
    <name evidence="1" type="ORF">KCG49_14835</name>
</gene>
<dbReference type="RefSeq" id="WP_218547617.1">
    <property type="nucleotide sequence ID" value="NZ_JAGSPD010000016.1"/>
</dbReference>
<dbReference type="AlphaFoldDB" id="A0A9X1FAV8"/>
<accession>A0A9X1FAV8</accession>
<protein>
    <submittedName>
        <fullName evidence="1">Uncharacterized protein</fullName>
    </submittedName>
</protein>
<name>A0A9X1FAV8_9FLAO</name>
<organism evidence="1 2">
    <name type="scientific">Winogradskyella luteola</name>
    <dbReference type="NCBI Taxonomy" id="2828330"/>
    <lineage>
        <taxon>Bacteria</taxon>
        <taxon>Pseudomonadati</taxon>
        <taxon>Bacteroidota</taxon>
        <taxon>Flavobacteriia</taxon>
        <taxon>Flavobacteriales</taxon>
        <taxon>Flavobacteriaceae</taxon>
        <taxon>Winogradskyella</taxon>
    </lineage>
</organism>
<evidence type="ECO:0000313" key="1">
    <source>
        <dbReference type="EMBL" id="MBV7270462.1"/>
    </source>
</evidence>
<comment type="caution">
    <text evidence="1">The sequence shown here is derived from an EMBL/GenBank/DDBJ whole genome shotgun (WGS) entry which is preliminary data.</text>
</comment>
<evidence type="ECO:0000313" key="2">
    <source>
        <dbReference type="Proteomes" id="UP001138894"/>
    </source>
</evidence>
<dbReference type="EMBL" id="JAGSPD010000016">
    <property type="protein sequence ID" value="MBV7270462.1"/>
    <property type="molecule type" value="Genomic_DNA"/>
</dbReference>
<sequence>MMYKIFRKSIVLTLFISVLTVINAQELDINLVNLNTVIENSNDYSFYNGEIHLKTNETLKGRISLNHINDDQYAVLLKTDKGHIYVSNKDVNSVILFDENKGKILETKFVSFDGHDKLFRELYIKDDETAIYDSMEKPFDNKIMSGVYVLEDDELKYIYNFWSSGPKKDIINYINERDDSNYKRRDFKSLNDLFAIL</sequence>
<dbReference type="Proteomes" id="UP001138894">
    <property type="component" value="Unassembled WGS sequence"/>
</dbReference>
<keyword evidence="2" id="KW-1185">Reference proteome</keyword>
<reference evidence="1" key="1">
    <citation type="submission" date="2021-04" db="EMBL/GenBank/DDBJ databases">
        <authorList>
            <person name="Pira H."/>
            <person name="Risdian C."/>
            <person name="Wink J."/>
        </authorList>
    </citation>
    <scope>NUCLEOTIDE SEQUENCE</scope>
    <source>
        <strain evidence="1">WHY3</strain>
    </source>
</reference>